<feature type="chain" id="PRO_5018535765" description="Lipocalin-like domain-containing protein" evidence="1">
    <location>
        <begin position="25"/>
        <end position="144"/>
    </location>
</feature>
<evidence type="ECO:0000256" key="1">
    <source>
        <dbReference type="SAM" id="SignalP"/>
    </source>
</evidence>
<dbReference type="PROSITE" id="PS51257">
    <property type="entry name" value="PROKAR_LIPOPROTEIN"/>
    <property type="match status" value="1"/>
</dbReference>
<dbReference type="RefSeq" id="WP_125467179.1">
    <property type="nucleotide sequence ID" value="NZ_RWBG01000002.1"/>
</dbReference>
<dbReference type="OrthoDB" id="1447546at2"/>
<accession>A0A3R9NRS7</accession>
<feature type="signal peptide" evidence="1">
    <location>
        <begin position="1"/>
        <end position="24"/>
    </location>
</feature>
<keyword evidence="1" id="KW-0732">Signal</keyword>
<evidence type="ECO:0008006" key="4">
    <source>
        <dbReference type="Google" id="ProtNLM"/>
    </source>
</evidence>
<comment type="caution">
    <text evidence="2">The sequence shown here is derived from an EMBL/GenBank/DDBJ whole genome shotgun (WGS) entry which is preliminary data.</text>
</comment>
<name>A0A3R9NRS7_9FLAO</name>
<proteinExistence type="predicted"/>
<dbReference type="AlphaFoldDB" id="A0A3R9NRS7"/>
<evidence type="ECO:0000313" key="2">
    <source>
        <dbReference type="EMBL" id="RSK40259.1"/>
    </source>
</evidence>
<gene>
    <name evidence="2" type="ORF">EJA19_04570</name>
</gene>
<dbReference type="EMBL" id="RWBG01000002">
    <property type="protein sequence ID" value="RSK40259.1"/>
    <property type="molecule type" value="Genomic_DNA"/>
</dbReference>
<organism evidence="2 3">
    <name type="scientific">Mangrovimonas spongiae</name>
    <dbReference type="NCBI Taxonomy" id="2494697"/>
    <lineage>
        <taxon>Bacteria</taxon>
        <taxon>Pseudomonadati</taxon>
        <taxon>Bacteroidota</taxon>
        <taxon>Flavobacteriia</taxon>
        <taxon>Flavobacteriales</taxon>
        <taxon>Flavobacteriaceae</taxon>
        <taxon>Mangrovimonas</taxon>
    </lineage>
</organism>
<sequence length="144" mass="16284">MKTNSKIIYLFALLLITIMSCSQDDNPFINENNNNNPDNETSYTLDDLQGTWLRTGGNHEGNEGMIINIIDENGVIVDPVTSGFEIDDVKWMNIQADDINDFTHSELGSDYNYYSANINFQSDDVIWISVDASGAGNYQEWTRQ</sequence>
<evidence type="ECO:0000313" key="3">
    <source>
        <dbReference type="Proteomes" id="UP000270620"/>
    </source>
</evidence>
<protein>
    <recommendedName>
        <fullName evidence="4">Lipocalin-like domain-containing protein</fullName>
    </recommendedName>
</protein>
<dbReference type="Proteomes" id="UP000270620">
    <property type="component" value="Unassembled WGS sequence"/>
</dbReference>
<keyword evidence="3" id="KW-1185">Reference proteome</keyword>
<reference evidence="2 3" key="1">
    <citation type="submission" date="2018-12" db="EMBL/GenBank/DDBJ databases">
        <title>Mangrovimonas spongiae sp. nov., a novel member of the genus Mangrovimonas isolated from marine sponge.</title>
        <authorList>
            <person name="Zhuang L."/>
            <person name="Luo L."/>
        </authorList>
    </citation>
    <scope>NUCLEOTIDE SEQUENCE [LARGE SCALE GENOMIC DNA]</scope>
    <source>
        <strain evidence="2 3">HN-E26</strain>
    </source>
</reference>